<dbReference type="OrthoDB" id="9772097at2"/>
<evidence type="ECO:0000313" key="2">
    <source>
        <dbReference type="EMBL" id="RPJ64845.1"/>
    </source>
</evidence>
<evidence type="ECO:0000256" key="1">
    <source>
        <dbReference type="SAM" id="SignalP"/>
    </source>
</evidence>
<reference evidence="2 3" key="1">
    <citation type="submission" date="2018-11" db="EMBL/GenBank/DDBJ databases">
        <authorList>
            <person name="Ye M.-Q."/>
            <person name="Du Z.-J."/>
        </authorList>
    </citation>
    <scope>NUCLEOTIDE SEQUENCE [LARGE SCALE GENOMIC DNA]</scope>
    <source>
        <strain evidence="2 3">U0105</strain>
    </source>
</reference>
<dbReference type="Gene3D" id="2.60.40.420">
    <property type="entry name" value="Cupredoxins - blue copper proteins"/>
    <property type="match status" value="1"/>
</dbReference>
<sequence length="211" mass="23749">MIRYCLLFLLFCHSVTASQLSVNVVDDSGNKVAFAAITLTPADENTPATRHHSKDSVETMAQINEQFMPYVLVISPGTKVEFPNRDNIKHHVYSFSEAKTFELELYDDFDGTPVTFENTGIVEVGCNIHDWMLAYIYVTDAPFYGATKEDGMASLTLPDGQYNARIWHPNLDRREGNKDYRVMVKGNTTVSLALSYPLLEGFDFSSGFSDY</sequence>
<dbReference type="Proteomes" id="UP000275281">
    <property type="component" value="Unassembled WGS sequence"/>
</dbReference>
<comment type="caution">
    <text evidence="2">The sequence shown here is derived from an EMBL/GenBank/DDBJ whole genome shotgun (WGS) entry which is preliminary data.</text>
</comment>
<accession>A0A3N5Y8Q5</accession>
<name>A0A3N5Y8Q5_9ALTE</name>
<keyword evidence="3" id="KW-1185">Reference proteome</keyword>
<dbReference type="SUPFAM" id="SSF49503">
    <property type="entry name" value="Cupredoxins"/>
    <property type="match status" value="1"/>
</dbReference>
<dbReference type="InterPro" id="IPR052721">
    <property type="entry name" value="ET_Amicyanin"/>
</dbReference>
<dbReference type="InterPro" id="IPR034242">
    <property type="entry name" value="MauL"/>
</dbReference>
<dbReference type="RefSeq" id="WP_124029367.1">
    <property type="nucleotide sequence ID" value="NZ_JBHRSN010000012.1"/>
</dbReference>
<protein>
    <submittedName>
        <fullName evidence="2">Methylamine utilization protein</fullName>
    </submittedName>
</protein>
<dbReference type="InterPro" id="IPR008972">
    <property type="entry name" value="Cupredoxin"/>
</dbReference>
<organism evidence="2 3">
    <name type="scientific">Alteromonas sediminis</name>
    <dbReference type="NCBI Taxonomy" id="2259342"/>
    <lineage>
        <taxon>Bacteria</taxon>
        <taxon>Pseudomonadati</taxon>
        <taxon>Pseudomonadota</taxon>
        <taxon>Gammaproteobacteria</taxon>
        <taxon>Alteromonadales</taxon>
        <taxon>Alteromonadaceae</taxon>
        <taxon>Alteromonas/Salinimonas group</taxon>
        <taxon>Alteromonas</taxon>
    </lineage>
</organism>
<evidence type="ECO:0000313" key="3">
    <source>
        <dbReference type="Proteomes" id="UP000275281"/>
    </source>
</evidence>
<dbReference type="CDD" id="cd04221">
    <property type="entry name" value="MauL"/>
    <property type="match status" value="1"/>
</dbReference>
<feature type="signal peptide" evidence="1">
    <location>
        <begin position="1"/>
        <end position="17"/>
    </location>
</feature>
<dbReference type="SUPFAM" id="SSF49464">
    <property type="entry name" value="Carboxypeptidase regulatory domain-like"/>
    <property type="match status" value="1"/>
</dbReference>
<dbReference type="PANTHER" id="PTHR36507">
    <property type="entry name" value="BLL1555 PROTEIN"/>
    <property type="match status" value="1"/>
</dbReference>
<dbReference type="PANTHER" id="PTHR36507:SF1">
    <property type="entry name" value="BLL1555 PROTEIN"/>
    <property type="match status" value="1"/>
</dbReference>
<gene>
    <name evidence="2" type="ORF">DRW07_18145</name>
</gene>
<dbReference type="InterPro" id="IPR008969">
    <property type="entry name" value="CarboxyPept-like_regulatory"/>
</dbReference>
<dbReference type="EMBL" id="RPOK01000007">
    <property type="protein sequence ID" value="RPJ64845.1"/>
    <property type="molecule type" value="Genomic_DNA"/>
</dbReference>
<keyword evidence="1" id="KW-0732">Signal</keyword>
<proteinExistence type="predicted"/>
<feature type="chain" id="PRO_5017923365" evidence="1">
    <location>
        <begin position="18"/>
        <end position="211"/>
    </location>
</feature>
<dbReference type="AlphaFoldDB" id="A0A3N5Y8Q5"/>